<feature type="chain" id="PRO_5038680098" evidence="1">
    <location>
        <begin position="25"/>
        <end position="175"/>
    </location>
</feature>
<keyword evidence="1" id="KW-0732">Signal</keyword>
<sequence length="175" mass="20285">MQQKQIFVISTLLLLLVCFTGCEAQTTGQETGKATDETDDFDISIDGSYHSNPIDHWRKEMLAEYGYEYSGPISYEYKNAWKEELEYYVQQSEAEDEAAAYLEAIEQTAEALANLWDWHYYERDGGGDKGTDGDTFINEEIAQVYKNGVFQFIDYSTNYFFDPEAATERLKSWHY</sequence>
<reference evidence="2" key="1">
    <citation type="journal article" date="2021" name="PeerJ">
        <title>Extensive microbial diversity within the chicken gut microbiome revealed by metagenomics and culture.</title>
        <authorList>
            <person name="Gilroy R."/>
            <person name="Ravi A."/>
            <person name="Getino M."/>
            <person name="Pursley I."/>
            <person name="Horton D.L."/>
            <person name="Alikhan N.F."/>
            <person name="Baker D."/>
            <person name="Gharbi K."/>
            <person name="Hall N."/>
            <person name="Watson M."/>
            <person name="Adriaenssens E.M."/>
            <person name="Foster-Nyarko E."/>
            <person name="Jarju S."/>
            <person name="Secka A."/>
            <person name="Antonio M."/>
            <person name="Oren A."/>
            <person name="Chaudhuri R.R."/>
            <person name="La Ragione R."/>
            <person name="Hildebrand F."/>
            <person name="Pallen M.J."/>
        </authorList>
    </citation>
    <scope>NUCLEOTIDE SEQUENCE</scope>
    <source>
        <strain evidence="2">USAMLcec2-132</strain>
    </source>
</reference>
<reference evidence="2" key="2">
    <citation type="submission" date="2021-04" db="EMBL/GenBank/DDBJ databases">
        <authorList>
            <person name="Gilroy R."/>
        </authorList>
    </citation>
    <scope>NUCLEOTIDE SEQUENCE</scope>
    <source>
        <strain evidence="2">USAMLcec2-132</strain>
    </source>
</reference>
<evidence type="ECO:0000256" key="1">
    <source>
        <dbReference type="SAM" id="SignalP"/>
    </source>
</evidence>
<dbReference type="AlphaFoldDB" id="A0A9D2NHW3"/>
<name>A0A9D2NHW3_9FIRM</name>
<proteinExistence type="predicted"/>
<organism evidence="2 3">
    <name type="scientific">Candidatus Eisenbergiella merdavium</name>
    <dbReference type="NCBI Taxonomy" id="2838551"/>
    <lineage>
        <taxon>Bacteria</taxon>
        <taxon>Bacillati</taxon>
        <taxon>Bacillota</taxon>
        <taxon>Clostridia</taxon>
        <taxon>Lachnospirales</taxon>
        <taxon>Lachnospiraceae</taxon>
        <taxon>Eisenbergiella</taxon>
    </lineage>
</organism>
<evidence type="ECO:0000313" key="2">
    <source>
        <dbReference type="EMBL" id="HJC24657.1"/>
    </source>
</evidence>
<evidence type="ECO:0000313" key="3">
    <source>
        <dbReference type="Proteomes" id="UP000823891"/>
    </source>
</evidence>
<dbReference type="Proteomes" id="UP000823891">
    <property type="component" value="Unassembled WGS sequence"/>
</dbReference>
<gene>
    <name evidence="2" type="ORF">H9761_13285</name>
</gene>
<accession>A0A9D2NHW3</accession>
<protein>
    <submittedName>
        <fullName evidence="2">Uncharacterized protein</fullName>
    </submittedName>
</protein>
<feature type="signal peptide" evidence="1">
    <location>
        <begin position="1"/>
        <end position="24"/>
    </location>
</feature>
<dbReference type="EMBL" id="DWWS01000046">
    <property type="protein sequence ID" value="HJC24657.1"/>
    <property type="molecule type" value="Genomic_DNA"/>
</dbReference>
<comment type="caution">
    <text evidence="2">The sequence shown here is derived from an EMBL/GenBank/DDBJ whole genome shotgun (WGS) entry which is preliminary data.</text>
</comment>